<feature type="non-terminal residue" evidence="1">
    <location>
        <position position="79"/>
    </location>
</feature>
<sequence length="79" mass="8778">MKSSVVCQGLPDSHSPSVLEDCPGGMWDSSDLSNESFRNINLSYLQNWNFLLCLLHSKFLGLYLKILTPGLKSNTVLGF</sequence>
<proteinExistence type="predicted"/>
<protein>
    <submittedName>
        <fullName evidence="1">RCG35856</fullName>
    </submittedName>
</protein>
<reference evidence="2" key="1">
    <citation type="submission" date="2005-09" db="EMBL/GenBank/DDBJ databases">
        <authorList>
            <person name="Mural R.J."/>
            <person name="Li P.W."/>
            <person name="Adams M.D."/>
            <person name="Amanatides P.G."/>
            <person name="Baden-Tillson H."/>
            <person name="Barnstead M."/>
            <person name="Chin S.H."/>
            <person name="Dew I."/>
            <person name="Evans C.A."/>
            <person name="Ferriera S."/>
            <person name="Flanigan M."/>
            <person name="Fosler C."/>
            <person name="Glodek A."/>
            <person name="Gu Z."/>
            <person name="Holt R.A."/>
            <person name="Jennings D."/>
            <person name="Kraft C.L."/>
            <person name="Lu F."/>
            <person name="Nguyen T."/>
            <person name="Nusskern D.R."/>
            <person name="Pfannkoch C.M."/>
            <person name="Sitter C."/>
            <person name="Sutton G.G."/>
            <person name="Venter J.C."/>
            <person name="Wang Z."/>
            <person name="Woodage T."/>
            <person name="Zheng X.H."/>
            <person name="Zhong F."/>
        </authorList>
    </citation>
    <scope>NUCLEOTIDE SEQUENCE [LARGE SCALE GENOMIC DNA]</scope>
    <source>
        <strain>BN</strain>
        <strain evidence="2">Sprague-Dawley</strain>
    </source>
</reference>
<dbReference type="EMBL" id="CH473963">
    <property type="protein sequence ID" value="EDL99935.1"/>
    <property type="molecule type" value="Genomic_DNA"/>
</dbReference>
<dbReference type="AlphaFoldDB" id="A6IJM2"/>
<gene>
    <name evidence="1" type="ORF">rCG_35856</name>
</gene>
<evidence type="ECO:0000313" key="2">
    <source>
        <dbReference type="Proteomes" id="UP000234681"/>
    </source>
</evidence>
<name>A6IJM2_RAT</name>
<evidence type="ECO:0000313" key="1">
    <source>
        <dbReference type="EMBL" id="EDL99935.1"/>
    </source>
</evidence>
<accession>A6IJM2</accession>
<organism evidence="1 2">
    <name type="scientific">Rattus norvegicus</name>
    <name type="common">Rat</name>
    <dbReference type="NCBI Taxonomy" id="10116"/>
    <lineage>
        <taxon>Eukaryota</taxon>
        <taxon>Metazoa</taxon>
        <taxon>Chordata</taxon>
        <taxon>Craniata</taxon>
        <taxon>Vertebrata</taxon>
        <taxon>Euteleostomi</taxon>
        <taxon>Mammalia</taxon>
        <taxon>Eutheria</taxon>
        <taxon>Euarchontoglires</taxon>
        <taxon>Glires</taxon>
        <taxon>Rodentia</taxon>
        <taxon>Myomorpha</taxon>
        <taxon>Muroidea</taxon>
        <taxon>Muridae</taxon>
        <taxon>Murinae</taxon>
        <taxon>Rattus</taxon>
    </lineage>
</organism>
<dbReference type="Proteomes" id="UP000234681">
    <property type="component" value="Chromosome 14"/>
</dbReference>